<organism evidence="2 3">
    <name type="scientific">Aedoeadaptatus ivorii</name>
    <dbReference type="NCBI Taxonomy" id="54006"/>
    <lineage>
        <taxon>Bacteria</taxon>
        <taxon>Bacillati</taxon>
        <taxon>Bacillota</taxon>
        <taxon>Tissierellia</taxon>
        <taxon>Tissierellales</taxon>
        <taxon>Peptoniphilaceae</taxon>
        <taxon>Aedoeadaptatus</taxon>
    </lineage>
</organism>
<dbReference type="InterPro" id="IPR015424">
    <property type="entry name" value="PyrdxlP-dep_Trfase"/>
</dbReference>
<dbReference type="InterPro" id="IPR000192">
    <property type="entry name" value="Aminotrans_V_dom"/>
</dbReference>
<dbReference type="InterPro" id="IPR015422">
    <property type="entry name" value="PyrdxlP-dep_Trfase_small"/>
</dbReference>
<dbReference type="AlphaFoldDB" id="A0A3S4Y7K7"/>
<dbReference type="Gene3D" id="3.90.1150.10">
    <property type="entry name" value="Aspartate Aminotransferase, domain 1"/>
    <property type="match status" value="1"/>
</dbReference>
<dbReference type="GO" id="GO:0031071">
    <property type="term" value="F:cysteine desulfurase activity"/>
    <property type="evidence" value="ECO:0007669"/>
    <property type="project" value="UniProtKB-EC"/>
</dbReference>
<feature type="domain" description="Aminotransferase class V" evidence="1">
    <location>
        <begin position="2"/>
        <end position="358"/>
    </location>
</feature>
<dbReference type="EMBL" id="LR134523">
    <property type="protein sequence ID" value="VEJ35893.1"/>
    <property type="molecule type" value="Genomic_DNA"/>
</dbReference>
<dbReference type="InterPro" id="IPR015421">
    <property type="entry name" value="PyrdxlP-dep_Trfase_major"/>
</dbReference>
<keyword evidence="2" id="KW-0808">Transferase</keyword>
<evidence type="ECO:0000313" key="3">
    <source>
        <dbReference type="Proteomes" id="UP000269544"/>
    </source>
</evidence>
<dbReference type="PANTHER" id="PTHR43586">
    <property type="entry name" value="CYSTEINE DESULFURASE"/>
    <property type="match status" value="1"/>
</dbReference>
<dbReference type="PANTHER" id="PTHR43586:SF4">
    <property type="entry name" value="ISOPENICILLIN N EPIMERASE"/>
    <property type="match status" value="1"/>
</dbReference>
<accession>A0A3S4Y7K7</accession>
<proteinExistence type="predicted"/>
<dbReference type="SUPFAM" id="SSF53383">
    <property type="entry name" value="PLP-dependent transferases"/>
    <property type="match status" value="1"/>
</dbReference>
<dbReference type="Pfam" id="PF00266">
    <property type="entry name" value="Aminotran_5"/>
    <property type="match status" value="1"/>
</dbReference>
<evidence type="ECO:0000259" key="1">
    <source>
        <dbReference type="Pfam" id="PF00266"/>
    </source>
</evidence>
<reference evidence="2 3" key="1">
    <citation type="submission" date="2018-12" db="EMBL/GenBank/DDBJ databases">
        <authorList>
            <consortium name="Pathogen Informatics"/>
        </authorList>
    </citation>
    <scope>NUCLEOTIDE SEQUENCE [LARGE SCALE GENOMIC DNA]</scope>
    <source>
        <strain evidence="2 3">NCTC13079</strain>
    </source>
</reference>
<dbReference type="Proteomes" id="UP000269544">
    <property type="component" value="Chromosome"/>
</dbReference>
<dbReference type="RefSeq" id="WP_164715238.1">
    <property type="nucleotide sequence ID" value="NZ_LR134523.1"/>
</dbReference>
<protein>
    <submittedName>
        <fullName evidence="2">Cysteine desulfurase</fullName>
        <ecNumber evidence="2">2.8.1.7</ecNumber>
    </submittedName>
</protein>
<name>A0A3S4Y7K7_9FIRM</name>
<dbReference type="EC" id="2.8.1.7" evidence="2"/>
<keyword evidence="3" id="KW-1185">Reference proteome</keyword>
<sequence length="368" mass="40087">MIYLDNGATTAIKPESVAQAVYDALTKGYGNPGRGSHLWAQNSYRVLRDVRKKAAKLLGTDERIALTSGVTESLNAAIFGLIGEGDHVITSVMEHNSVLRPLYVSGCDMSILPLNENLAPDLSELEGLIRPETEAIVLSHASNVVGSVTDIDRVMEVANRHDLYVIVDGAQALGQIPVDFSGVDTRKLVYCFAGHKSLYGPMGTGGFYYGEEVDFAPLKQGGSGIESFKTSMPDEKPVRWEAGTANVHGFAGLAAGMDFVLQDGYFETKDKIFARLLDGIHALDGYEVFYPEEKGTAVVSIRRADMSSQELSMLLEEHDIATRSGYHCAPLLHEYLHTKESGLCRLSPSYFTTEEEIDTALAVLKSIE</sequence>
<evidence type="ECO:0000313" key="2">
    <source>
        <dbReference type="EMBL" id="VEJ35893.1"/>
    </source>
</evidence>
<dbReference type="Gene3D" id="3.40.640.10">
    <property type="entry name" value="Type I PLP-dependent aspartate aminotransferase-like (Major domain)"/>
    <property type="match status" value="1"/>
</dbReference>
<dbReference type="KEGG" id="piv:NCTC13079_01081"/>
<gene>
    <name evidence="2" type="primary">sufS</name>
    <name evidence="2" type="ORF">NCTC13079_01081</name>
</gene>